<dbReference type="SUPFAM" id="SSF50978">
    <property type="entry name" value="WD40 repeat-like"/>
    <property type="match status" value="1"/>
</dbReference>
<name>A0A6S6WD85_9PLEO</name>
<dbReference type="Proteomes" id="UP000472372">
    <property type="component" value="Chromosome 9"/>
</dbReference>
<dbReference type="InterPro" id="IPR015943">
    <property type="entry name" value="WD40/YVTN_repeat-like_dom_sf"/>
</dbReference>
<dbReference type="Gene3D" id="2.130.10.10">
    <property type="entry name" value="YVTN repeat-like/Quinoprotein amine dehydrogenase"/>
    <property type="match status" value="1"/>
</dbReference>
<sequence length="836" mass="91879">MATIQHPLADRSLFIVTPNSIHLQSQLADRTVFECQTLDSILNARASKDKCGVIAVADGQIVLLHDETRGKNRKYKLKSGDGEPRLLLFSPNSRILYFTTTLSCSVQAYSIPTKELLSPMPSHPSPPNTIAISGNGTILLSTSPEPPTIYLQDRRYEGSAPLDFRLTDAHSAVSCAAFQKLTGQIQPPYTNFVLGFQDGTLAMYRVLLPSFQERCGEGDTHQMWPFRLQPVRVGVLRKLHNAAMGGLMTVEFIPGYKSRVFSIRHDGKLCAKDQNYTQDAKEMKMLVAGDATEDQGQRYGLEILIAVGTLAGKVLVFNILGLLIHEVVLDSPITAVEWVGDVPPPSILPDLSPSWTPGSYNVGDNATRGFSVSSGGETGTVKRNIPPLKQAINRQLDLDQQPRDLSFNDYPYQKPDILGIKSSHVLRGSPLQVEGLSKRPKQIFFRPSVSAETFNAPGDYTSHQVAPLQLFQPEPPISEARIEPQRYEVQKASRLPRFSALEISLSSSEDSECLESEWFTPNALRSRRKTTKLPARQRNRVNTTSPITSSHAANTPGSIYRAPLSSIMKHSSTRGSPSGISTLGKRVIKHIAPQRHVRIAEETPPPFNVPSSSYSRSIPQLNEHCPTEESKHRSDSQYSALSTRSIPHQSVGIVLASKIHQDAPVNTHSYLMPDTSQYDITTTSKSSFSPTGDTIHAYLDSRRAQSILVRNRTDQDAKSSTLITVASQPLRPRSTSSAYSRSISGFPKDANAADGEMGCLAPQQQSSLNSPLTTSPPSGVVFFNSPQAGDGPMDDRTPAVIDMAGLREDNRVLRVEVEALWKEYRALKDLLLVPKS</sequence>
<reference evidence="1" key="1">
    <citation type="submission" date="2021-02" db="EMBL/GenBank/DDBJ databases">
        <authorList>
            <person name="Syme A R."/>
            <person name="Syme A R."/>
            <person name="Moolhuijzen P."/>
        </authorList>
    </citation>
    <scope>NUCLEOTIDE SEQUENCE</scope>
    <source>
        <strain evidence="1">W1-1</strain>
    </source>
</reference>
<protein>
    <submittedName>
        <fullName evidence="1">Uncharacterized protein</fullName>
    </submittedName>
</protein>
<dbReference type="EMBL" id="HG992985">
    <property type="protein sequence ID" value="CAE7207321.1"/>
    <property type="molecule type" value="Genomic_DNA"/>
</dbReference>
<gene>
    <name evidence="1" type="ORF">PTTW11_09690</name>
</gene>
<proteinExistence type="predicted"/>
<organism evidence="1 2">
    <name type="scientific">Pyrenophora teres f. teres</name>
    <dbReference type="NCBI Taxonomy" id="97479"/>
    <lineage>
        <taxon>Eukaryota</taxon>
        <taxon>Fungi</taxon>
        <taxon>Dikarya</taxon>
        <taxon>Ascomycota</taxon>
        <taxon>Pezizomycotina</taxon>
        <taxon>Dothideomycetes</taxon>
        <taxon>Pleosporomycetidae</taxon>
        <taxon>Pleosporales</taxon>
        <taxon>Pleosporineae</taxon>
        <taxon>Pleosporaceae</taxon>
        <taxon>Pyrenophora</taxon>
    </lineage>
</organism>
<evidence type="ECO:0000313" key="1">
    <source>
        <dbReference type="EMBL" id="CAE7207321.1"/>
    </source>
</evidence>
<dbReference type="AlphaFoldDB" id="A0A6S6WD85"/>
<accession>A0A6S6WD85</accession>
<evidence type="ECO:0000313" key="2">
    <source>
        <dbReference type="Proteomes" id="UP000472372"/>
    </source>
</evidence>
<dbReference type="InterPro" id="IPR036322">
    <property type="entry name" value="WD40_repeat_dom_sf"/>
</dbReference>